<dbReference type="PANTHER" id="PTHR47987:SF36">
    <property type="entry name" value="PROTEIN KINASE DOMAIN-CONTAINING PROTEIN"/>
    <property type="match status" value="1"/>
</dbReference>
<feature type="region of interest" description="Disordered" evidence="1">
    <location>
        <begin position="108"/>
        <end position="139"/>
    </location>
</feature>
<evidence type="ECO:0000256" key="1">
    <source>
        <dbReference type="SAM" id="MobiDB-lite"/>
    </source>
</evidence>
<keyword evidence="3" id="KW-1185">Reference proteome</keyword>
<dbReference type="EMBL" id="OZ019895">
    <property type="protein sequence ID" value="CAK9221034.1"/>
    <property type="molecule type" value="Genomic_DNA"/>
</dbReference>
<protein>
    <recommendedName>
        <fullName evidence="4">Protein kinase domain-containing protein</fullName>
    </recommendedName>
</protein>
<evidence type="ECO:0008006" key="4">
    <source>
        <dbReference type="Google" id="ProtNLM"/>
    </source>
</evidence>
<dbReference type="Proteomes" id="UP001497512">
    <property type="component" value="Chromosome 3"/>
</dbReference>
<dbReference type="SUPFAM" id="SSF56112">
    <property type="entry name" value="Protein kinase-like (PK-like)"/>
    <property type="match status" value="1"/>
</dbReference>
<proteinExistence type="predicted"/>
<evidence type="ECO:0000313" key="2">
    <source>
        <dbReference type="EMBL" id="CAK9221034.1"/>
    </source>
</evidence>
<dbReference type="InterPro" id="IPR046958">
    <property type="entry name" value="RBK1/2/STUNTED"/>
</dbReference>
<sequence>MQTRQLTEKIDVYSFGVVLLEFISSKQPFIQSSNLPLVDWVRSQMEASNIKDVIDKSFGSNYNPNTIWRVSDTAMRCIIFLTKWVSLDENEKHMRIVLQELHDAMELETSQSPNRSHHAPSEVELSTSSSVLPLGPLAR</sequence>
<accession>A0ABP0UGZ7</accession>
<name>A0ABP0UGZ7_9BRYO</name>
<reference evidence="2" key="1">
    <citation type="submission" date="2024-02" db="EMBL/GenBank/DDBJ databases">
        <authorList>
            <consortium name="ELIXIR-Norway"/>
            <consortium name="Elixir Norway"/>
        </authorList>
    </citation>
    <scope>NUCLEOTIDE SEQUENCE</scope>
</reference>
<organism evidence="2 3">
    <name type="scientific">Sphagnum troendelagicum</name>
    <dbReference type="NCBI Taxonomy" id="128251"/>
    <lineage>
        <taxon>Eukaryota</taxon>
        <taxon>Viridiplantae</taxon>
        <taxon>Streptophyta</taxon>
        <taxon>Embryophyta</taxon>
        <taxon>Bryophyta</taxon>
        <taxon>Sphagnophytina</taxon>
        <taxon>Sphagnopsida</taxon>
        <taxon>Sphagnales</taxon>
        <taxon>Sphagnaceae</taxon>
        <taxon>Sphagnum</taxon>
    </lineage>
</organism>
<dbReference type="Gene3D" id="1.10.510.10">
    <property type="entry name" value="Transferase(Phosphotransferase) domain 1"/>
    <property type="match status" value="1"/>
</dbReference>
<gene>
    <name evidence="2" type="ORF">CSSPTR1EN2_LOCUS15754</name>
</gene>
<dbReference type="InterPro" id="IPR011009">
    <property type="entry name" value="Kinase-like_dom_sf"/>
</dbReference>
<dbReference type="PANTHER" id="PTHR47987">
    <property type="entry name" value="OS08G0249100 PROTEIN"/>
    <property type="match status" value="1"/>
</dbReference>
<evidence type="ECO:0000313" key="3">
    <source>
        <dbReference type="Proteomes" id="UP001497512"/>
    </source>
</evidence>
<feature type="compositionally biased region" description="Low complexity" evidence="1">
    <location>
        <begin position="122"/>
        <end position="133"/>
    </location>
</feature>